<dbReference type="SUPFAM" id="SSF90123">
    <property type="entry name" value="ABC transporter transmembrane region"/>
    <property type="match status" value="1"/>
</dbReference>
<comment type="subcellular location">
    <subcellularLocation>
        <location evidence="1">Cell membrane</location>
        <topology evidence="1">Multi-pass membrane protein</topology>
    </subcellularLocation>
</comment>
<feature type="compositionally biased region" description="Basic and acidic residues" evidence="7">
    <location>
        <begin position="326"/>
        <end position="338"/>
    </location>
</feature>
<keyword evidence="12" id="KW-1185">Reference proteome</keyword>
<keyword evidence="4 11" id="KW-0067">ATP-binding</keyword>
<dbReference type="EMBL" id="BAAAOA010000046">
    <property type="protein sequence ID" value="GAA1770109.1"/>
    <property type="molecule type" value="Genomic_DNA"/>
</dbReference>
<dbReference type="RefSeq" id="WP_344123821.1">
    <property type="nucleotide sequence ID" value="NZ_BAAAOA010000046.1"/>
</dbReference>
<feature type="transmembrane region" description="Helical" evidence="8">
    <location>
        <begin position="166"/>
        <end position="187"/>
    </location>
</feature>
<keyword evidence="6 8" id="KW-0472">Membrane</keyword>
<dbReference type="Proteomes" id="UP001501204">
    <property type="component" value="Unassembled WGS sequence"/>
</dbReference>
<reference evidence="11 12" key="1">
    <citation type="journal article" date="2019" name="Int. J. Syst. Evol. Microbiol.">
        <title>The Global Catalogue of Microorganisms (GCM) 10K type strain sequencing project: providing services to taxonomists for standard genome sequencing and annotation.</title>
        <authorList>
            <consortium name="The Broad Institute Genomics Platform"/>
            <consortium name="The Broad Institute Genome Sequencing Center for Infectious Disease"/>
            <person name="Wu L."/>
            <person name="Ma J."/>
        </authorList>
    </citation>
    <scope>NUCLEOTIDE SEQUENCE [LARGE SCALE GENOMIC DNA]</scope>
    <source>
        <strain evidence="11 12">JCM 14735</strain>
    </source>
</reference>
<feature type="region of interest" description="Disordered" evidence="7">
    <location>
        <begin position="326"/>
        <end position="353"/>
    </location>
</feature>
<dbReference type="InterPro" id="IPR003439">
    <property type="entry name" value="ABC_transporter-like_ATP-bd"/>
</dbReference>
<evidence type="ECO:0000313" key="11">
    <source>
        <dbReference type="EMBL" id="GAA1770109.1"/>
    </source>
</evidence>
<evidence type="ECO:0000256" key="8">
    <source>
        <dbReference type="SAM" id="Phobius"/>
    </source>
</evidence>
<comment type="caution">
    <text evidence="11">The sequence shown here is derived from an EMBL/GenBank/DDBJ whole genome shotgun (WGS) entry which is preliminary data.</text>
</comment>
<accession>A0ABN2KZ43</accession>
<dbReference type="PROSITE" id="PS50893">
    <property type="entry name" value="ABC_TRANSPORTER_2"/>
    <property type="match status" value="1"/>
</dbReference>
<evidence type="ECO:0000256" key="2">
    <source>
        <dbReference type="ARBA" id="ARBA00022692"/>
    </source>
</evidence>
<evidence type="ECO:0000256" key="5">
    <source>
        <dbReference type="ARBA" id="ARBA00022989"/>
    </source>
</evidence>
<dbReference type="SUPFAM" id="SSF52540">
    <property type="entry name" value="P-loop containing nucleoside triphosphate hydrolases"/>
    <property type="match status" value="1"/>
</dbReference>
<dbReference type="GO" id="GO:0005524">
    <property type="term" value="F:ATP binding"/>
    <property type="evidence" value="ECO:0007669"/>
    <property type="project" value="UniProtKB-KW"/>
</dbReference>
<name>A0ABN2KZ43_9MICC</name>
<dbReference type="InterPro" id="IPR039421">
    <property type="entry name" value="Type_1_exporter"/>
</dbReference>
<organism evidence="11 12">
    <name type="scientific">Kocuria aegyptia</name>
    <dbReference type="NCBI Taxonomy" id="330943"/>
    <lineage>
        <taxon>Bacteria</taxon>
        <taxon>Bacillati</taxon>
        <taxon>Actinomycetota</taxon>
        <taxon>Actinomycetes</taxon>
        <taxon>Micrococcales</taxon>
        <taxon>Micrococcaceae</taxon>
        <taxon>Kocuria</taxon>
    </lineage>
</organism>
<feature type="domain" description="ABC transporter" evidence="9">
    <location>
        <begin position="358"/>
        <end position="592"/>
    </location>
</feature>
<evidence type="ECO:0000259" key="10">
    <source>
        <dbReference type="PROSITE" id="PS50929"/>
    </source>
</evidence>
<dbReference type="PROSITE" id="PS50929">
    <property type="entry name" value="ABC_TM1F"/>
    <property type="match status" value="1"/>
</dbReference>
<evidence type="ECO:0000256" key="6">
    <source>
        <dbReference type="ARBA" id="ARBA00023136"/>
    </source>
</evidence>
<feature type="transmembrane region" description="Helical" evidence="8">
    <location>
        <begin position="68"/>
        <end position="89"/>
    </location>
</feature>
<dbReference type="Gene3D" id="1.20.1560.10">
    <property type="entry name" value="ABC transporter type 1, transmembrane domain"/>
    <property type="match status" value="1"/>
</dbReference>
<feature type="transmembrane region" description="Helical" evidence="8">
    <location>
        <begin position="137"/>
        <end position="160"/>
    </location>
</feature>
<keyword evidence="3" id="KW-0547">Nucleotide-binding</keyword>
<feature type="transmembrane region" description="Helical" evidence="8">
    <location>
        <begin position="278"/>
        <end position="299"/>
    </location>
</feature>
<evidence type="ECO:0000256" key="1">
    <source>
        <dbReference type="ARBA" id="ARBA00004651"/>
    </source>
</evidence>
<dbReference type="SMART" id="SM00382">
    <property type="entry name" value="AAA"/>
    <property type="match status" value="1"/>
</dbReference>
<feature type="transmembrane region" description="Helical" evidence="8">
    <location>
        <begin position="29"/>
        <end position="48"/>
    </location>
</feature>
<gene>
    <name evidence="11" type="ORF">GCM10009767_29930</name>
</gene>
<keyword evidence="2 8" id="KW-0812">Transmembrane</keyword>
<dbReference type="InterPro" id="IPR003593">
    <property type="entry name" value="AAA+_ATPase"/>
</dbReference>
<dbReference type="InterPro" id="IPR011527">
    <property type="entry name" value="ABC1_TM_dom"/>
</dbReference>
<feature type="transmembrane region" description="Helical" evidence="8">
    <location>
        <begin position="250"/>
        <end position="272"/>
    </location>
</feature>
<dbReference type="PANTHER" id="PTHR43394">
    <property type="entry name" value="ATP-DEPENDENT PERMEASE MDL1, MITOCHONDRIAL"/>
    <property type="match status" value="1"/>
</dbReference>
<protein>
    <submittedName>
        <fullName evidence="11">ABC transporter ATP-binding protein</fullName>
    </submittedName>
</protein>
<evidence type="ECO:0000256" key="4">
    <source>
        <dbReference type="ARBA" id="ARBA00022840"/>
    </source>
</evidence>
<dbReference type="InterPro" id="IPR036640">
    <property type="entry name" value="ABC1_TM_sf"/>
</dbReference>
<dbReference type="Pfam" id="PF00005">
    <property type="entry name" value="ABC_tran"/>
    <property type="match status" value="1"/>
</dbReference>
<evidence type="ECO:0000259" key="9">
    <source>
        <dbReference type="PROSITE" id="PS50893"/>
    </source>
</evidence>
<dbReference type="Gene3D" id="3.40.50.300">
    <property type="entry name" value="P-loop containing nucleotide triphosphate hydrolases"/>
    <property type="match status" value="1"/>
</dbReference>
<dbReference type="PANTHER" id="PTHR43394:SF1">
    <property type="entry name" value="ATP-BINDING CASSETTE SUB-FAMILY B MEMBER 10, MITOCHONDRIAL"/>
    <property type="match status" value="1"/>
</dbReference>
<evidence type="ECO:0000313" key="12">
    <source>
        <dbReference type="Proteomes" id="UP001501204"/>
    </source>
</evidence>
<sequence>MAEPAADAMQAPRGRFRDLTAYLTEHRGVLGGVLVLSVLGAGLSLAQPVVVNRVIGSIGTARSPAPEVAGLVLLVLGAGLVGAVHQYLLERTAEGVVLSARRRLVGQLLHLPVREHDARRAGDLVSRVGSDTTMVRAALTGGLVDALGGALVFTGALVGMALLDPLLLGITLGVVLVAVVAVVVASARIQSLTRSAQEAVGRLAAGVERAVSAVRTIRAGGATDREIARLEAEAVSAYGYGVRVAGVGAVLWPISGLAVQGSFLAVLGVGGYRVASGALAVADLVTFILFLFMMVMPLGQFFSAVTTVRTALGALGRIQEILDLPREDADDAPDRTDPAPRPGSGAAGPGEGRRPVELVFDEVSFAYGSGRPVLERLGFTVPAGSTTAIVGPSGAGKSTLLSLVERFYDPDAGSIRLDGTDVRAMSRADLRARIGFVEQSAPVLAGSLRENLVLAAPEADEDSCRAVLDAVNLLERVQAHPDGLDATVGDDGAGLSGGERQRLAIARALLADTPLMLLDEPTASLDSRNEKALHTAIRSAAAGRTVLIVAHRLSTVAGADQIVVLDQGRVTAVGTHDELLSTSELYRELARHQLLV</sequence>
<dbReference type="PROSITE" id="PS00211">
    <property type="entry name" value="ABC_TRANSPORTER_1"/>
    <property type="match status" value="1"/>
</dbReference>
<dbReference type="InterPro" id="IPR017871">
    <property type="entry name" value="ABC_transporter-like_CS"/>
</dbReference>
<proteinExistence type="predicted"/>
<dbReference type="InterPro" id="IPR027417">
    <property type="entry name" value="P-loop_NTPase"/>
</dbReference>
<evidence type="ECO:0000256" key="7">
    <source>
        <dbReference type="SAM" id="MobiDB-lite"/>
    </source>
</evidence>
<evidence type="ECO:0000256" key="3">
    <source>
        <dbReference type="ARBA" id="ARBA00022741"/>
    </source>
</evidence>
<dbReference type="Pfam" id="PF00664">
    <property type="entry name" value="ABC_membrane"/>
    <property type="match status" value="1"/>
</dbReference>
<feature type="domain" description="ABC transmembrane type-1" evidence="10">
    <location>
        <begin position="32"/>
        <end position="310"/>
    </location>
</feature>
<dbReference type="CDD" id="cd18551">
    <property type="entry name" value="ABC_6TM_LmrA_like"/>
    <property type="match status" value="1"/>
</dbReference>
<keyword evidence="5 8" id="KW-1133">Transmembrane helix</keyword>